<protein>
    <submittedName>
        <fullName evidence="1">Uncharacterized protein</fullName>
    </submittedName>
</protein>
<dbReference type="Proteomes" id="UP000054217">
    <property type="component" value="Unassembled WGS sequence"/>
</dbReference>
<organism evidence="1 2">
    <name type="scientific">Pisolithus tinctorius Marx 270</name>
    <dbReference type="NCBI Taxonomy" id="870435"/>
    <lineage>
        <taxon>Eukaryota</taxon>
        <taxon>Fungi</taxon>
        <taxon>Dikarya</taxon>
        <taxon>Basidiomycota</taxon>
        <taxon>Agaricomycotina</taxon>
        <taxon>Agaricomycetes</taxon>
        <taxon>Agaricomycetidae</taxon>
        <taxon>Boletales</taxon>
        <taxon>Sclerodermatineae</taxon>
        <taxon>Pisolithaceae</taxon>
        <taxon>Pisolithus</taxon>
    </lineage>
</organism>
<gene>
    <name evidence="1" type="ORF">M404DRAFT_1001858</name>
</gene>
<proteinExistence type="predicted"/>
<dbReference type="OrthoDB" id="3543113at2759"/>
<dbReference type="STRING" id="870435.A0A0C3P614"/>
<dbReference type="InParanoid" id="A0A0C3P614"/>
<sequence>MKSRIYVCIHFSESKAHGNLPIWILSQFYPCHKTPSAWPRPMLGPYQAYHQLRVFAAQARRSLTLTDNDMVRVWPHLKVFLLFHDSIVRSRYEALLPFYIIVQNSSTLPKCSMQHVSLNTLIALATEPWCRTRQ</sequence>
<keyword evidence="2" id="KW-1185">Reference proteome</keyword>
<dbReference type="HOGENOM" id="CLU_1897060_0_0_1"/>
<name>A0A0C3P614_PISTI</name>
<reference evidence="2" key="2">
    <citation type="submission" date="2015-01" db="EMBL/GenBank/DDBJ databases">
        <title>Evolutionary Origins and Diversification of the Mycorrhizal Mutualists.</title>
        <authorList>
            <consortium name="DOE Joint Genome Institute"/>
            <consortium name="Mycorrhizal Genomics Consortium"/>
            <person name="Kohler A."/>
            <person name="Kuo A."/>
            <person name="Nagy L.G."/>
            <person name="Floudas D."/>
            <person name="Copeland A."/>
            <person name="Barry K.W."/>
            <person name="Cichocki N."/>
            <person name="Veneault-Fourrey C."/>
            <person name="LaButti K."/>
            <person name="Lindquist E.A."/>
            <person name="Lipzen A."/>
            <person name="Lundell T."/>
            <person name="Morin E."/>
            <person name="Murat C."/>
            <person name="Riley R."/>
            <person name="Ohm R."/>
            <person name="Sun H."/>
            <person name="Tunlid A."/>
            <person name="Henrissat B."/>
            <person name="Grigoriev I.V."/>
            <person name="Hibbett D.S."/>
            <person name="Martin F."/>
        </authorList>
    </citation>
    <scope>NUCLEOTIDE SEQUENCE [LARGE SCALE GENOMIC DNA]</scope>
    <source>
        <strain evidence="2">Marx 270</strain>
    </source>
</reference>
<accession>A0A0C3P614</accession>
<dbReference type="AlphaFoldDB" id="A0A0C3P614"/>
<evidence type="ECO:0000313" key="1">
    <source>
        <dbReference type="EMBL" id="KIO02961.1"/>
    </source>
</evidence>
<dbReference type="EMBL" id="KN831979">
    <property type="protein sequence ID" value="KIO02961.1"/>
    <property type="molecule type" value="Genomic_DNA"/>
</dbReference>
<evidence type="ECO:0000313" key="2">
    <source>
        <dbReference type="Proteomes" id="UP000054217"/>
    </source>
</evidence>
<reference evidence="1 2" key="1">
    <citation type="submission" date="2014-04" db="EMBL/GenBank/DDBJ databases">
        <authorList>
            <consortium name="DOE Joint Genome Institute"/>
            <person name="Kuo A."/>
            <person name="Kohler A."/>
            <person name="Costa M.D."/>
            <person name="Nagy L.G."/>
            <person name="Floudas D."/>
            <person name="Copeland A."/>
            <person name="Barry K.W."/>
            <person name="Cichocki N."/>
            <person name="Veneault-Fourrey C."/>
            <person name="LaButti K."/>
            <person name="Lindquist E.A."/>
            <person name="Lipzen A."/>
            <person name="Lundell T."/>
            <person name="Morin E."/>
            <person name="Murat C."/>
            <person name="Sun H."/>
            <person name="Tunlid A."/>
            <person name="Henrissat B."/>
            <person name="Grigoriev I.V."/>
            <person name="Hibbett D.S."/>
            <person name="Martin F."/>
            <person name="Nordberg H.P."/>
            <person name="Cantor M.N."/>
            <person name="Hua S.X."/>
        </authorList>
    </citation>
    <scope>NUCLEOTIDE SEQUENCE [LARGE SCALE GENOMIC DNA]</scope>
    <source>
        <strain evidence="1 2">Marx 270</strain>
    </source>
</reference>